<dbReference type="Pfam" id="PF04116">
    <property type="entry name" value="FA_hydroxylase"/>
    <property type="match status" value="1"/>
</dbReference>
<keyword evidence="4 6" id="KW-0472">Membrane</keyword>
<organism evidence="8 9">
    <name type="scientific">Clonostachys chloroleuca</name>
    <dbReference type="NCBI Taxonomy" id="1926264"/>
    <lineage>
        <taxon>Eukaryota</taxon>
        <taxon>Fungi</taxon>
        <taxon>Dikarya</taxon>
        <taxon>Ascomycota</taxon>
        <taxon>Pezizomycotina</taxon>
        <taxon>Sordariomycetes</taxon>
        <taxon>Hypocreomycetidae</taxon>
        <taxon>Hypocreales</taxon>
        <taxon>Bionectriaceae</taxon>
        <taxon>Clonostachys</taxon>
    </lineage>
</organism>
<evidence type="ECO:0000256" key="1">
    <source>
        <dbReference type="ARBA" id="ARBA00004370"/>
    </source>
</evidence>
<feature type="compositionally biased region" description="Basic and acidic residues" evidence="5">
    <location>
        <begin position="288"/>
        <end position="300"/>
    </location>
</feature>
<evidence type="ECO:0000256" key="2">
    <source>
        <dbReference type="ARBA" id="ARBA00022692"/>
    </source>
</evidence>
<dbReference type="Proteomes" id="UP001160390">
    <property type="component" value="Unassembled WGS sequence"/>
</dbReference>
<evidence type="ECO:0000313" key="9">
    <source>
        <dbReference type="Proteomes" id="UP001160390"/>
    </source>
</evidence>
<feature type="region of interest" description="Disordered" evidence="5">
    <location>
        <begin position="288"/>
        <end position="332"/>
    </location>
</feature>
<evidence type="ECO:0000256" key="5">
    <source>
        <dbReference type="SAM" id="MobiDB-lite"/>
    </source>
</evidence>
<gene>
    <name evidence="8" type="ORF">CCHLO57077_00007385</name>
</gene>
<sequence>MDVLLSIPLVSTIFTPSWSTSINILFFYATWSTLVLTHDAAVIHATALFVLRIFLWLIPSLLFLAFDTLFPGLATSIKFAGAASLPRRPLRLLALAVFNMLLLTATEAGLTYAFHYATSKPLFRTSTTLPLPWQVFKHVLILFSAREGLTYYTHRFLLHSNSRSPLTTLHLRYGHANPACSLNLYGDHPLPLLVLSLVPVLLPSLILRPHLLTYILFTALCTGEGTLATSGYSIVPGIFLGGIARRTAVHYASKGKANYGAWGFLDWVNGTSRGGDVLEDVKDEAEKHHLKERSSKKVDEGAGLIQDGIDALTKNGTGTRRSTRKRTPRKTG</sequence>
<dbReference type="InterPro" id="IPR050307">
    <property type="entry name" value="Sterol_Desaturase_Related"/>
</dbReference>
<evidence type="ECO:0000259" key="7">
    <source>
        <dbReference type="Pfam" id="PF04116"/>
    </source>
</evidence>
<dbReference type="PANTHER" id="PTHR11863">
    <property type="entry name" value="STEROL DESATURASE"/>
    <property type="match status" value="1"/>
</dbReference>
<evidence type="ECO:0000256" key="4">
    <source>
        <dbReference type="ARBA" id="ARBA00023136"/>
    </source>
</evidence>
<keyword evidence="2 6" id="KW-0812">Transmembrane</keyword>
<feature type="transmembrane region" description="Helical" evidence="6">
    <location>
        <begin position="43"/>
        <end position="70"/>
    </location>
</feature>
<name>A0AA35Q3R5_9HYPO</name>
<dbReference type="GO" id="GO:0016491">
    <property type="term" value="F:oxidoreductase activity"/>
    <property type="evidence" value="ECO:0007669"/>
    <property type="project" value="InterPro"/>
</dbReference>
<keyword evidence="9" id="KW-1185">Reference proteome</keyword>
<feature type="domain" description="Fatty acid hydroxylase" evidence="7">
    <location>
        <begin position="140"/>
        <end position="271"/>
    </location>
</feature>
<proteinExistence type="predicted"/>
<protein>
    <recommendedName>
        <fullName evidence="7">Fatty acid hydroxylase domain-containing protein</fullName>
    </recommendedName>
</protein>
<dbReference type="InterPro" id="IPR006694">
    <property type="entry name" value="Fatty_acid_hydroxylase"/>
</dbReference>
<keyword evidence="3 6" id="KW-1133">Transmembrane helix</keyword>
<dbReference type="GO" id="GO:0016020">
    <property type="term" value="C:membrane"/>
    <property type="evidence" value="ECO:0007669"/>
    <property type="project" value="UniProtKB-SubCell"/>
</dbReference>
<comment type="caution">
    <text evidence="8">The sequence shown here is derived from an EMBL/GenBank/DDBJ whole genome shotgun (WGS) entry which is preliminary data.</text>
</comment>
<accession>A0AA35Q3R5</accession>
<evidence type="ECO:0000256" key="3">
    <source>
        <dbReference type="ARBA" id="ARBA00022989"/>
    </source>
</evidence>
<feature type="compositionally biased region" description="Basic residues" evidence="5">
    <location>
        <begin position="321"/>
        <end position="332"/>
    </location>
</feature>
<feature type="transmembrane region" description="Helical" evidence="6">
    <location>
        <begin position="190"/>
        <end position="207"/>
    </location>
</feature>
<reference evidence="8" key="1">
    <citation type="submission" date="2023-01" db="EMBL/GenBank/DDBJ databases">
        <authorList>
            <person name="Piombo E."/>
        </authorList>
    </citation>
    <scope>NUCLEOTIDE SEQUENCE</scope>
</reference>
<comment type="subcellular location">
    <subcellularLocation>
        <location evidence="1">Membrane</location>
    </subcellularLocation>
</comment>
<dbReference type="EMBL" id="CABFNP030001239">
    <property type="protein sequence ID" value="CAI6092866.1"/>
    <property type="molecule type" value="Genomic_DNA"/>
</dbReference>
<dbReference type="AlphaFoldDB" id="A0AA35Q3R5"/>
<dbReference type="GO" id="GO:0005506">
    <property type="term" value="F:iron ion binding"/>
    <property type="evidence" value="ECO:0007669"/>
    <property type="project" value="InterPro"/>
</dbReference>
<dbReference type="GO" id="GO:0008610">
    <property type="term" value="P:lipid biosynthetic process"/>
    <property type="evidence" value="ECO:0007669"/>
    <property type="project" value="InterPro"/>
</dbReference>
<feature type="transmembrane region" description="Helical" evidence="6">
    <location>
        <begin position="90"/>
        <end position="114"/>
    </location>
</feature>
<evidence type="ECO:0000313" key="8">
    <source>
        <dbReference type="EMBL" id="CAI6092866.1"/>
    </source>
</evidence>
<evidence type="ECO:0000256" key="6">
    <source>
        <dbReference type="SAM" id="Phobius"/>
    </source>
</evidence>